<comment type="caution">
    <text evidence="7">The sequence shown here is derived from an EMBL/GenBank/DDBJ whole genome shotgun (WGS) entry which is preliminary data.</text>
</comment>
<dbReference type="GeneID" id="81123148"/>
<evidence type="ECO:0000313" key="7">
    <source>
        <dbReference type="EMBL" id="MFC7135605.1"/>
    </source>
</evidence>
<dbReference type="CDD" id="cd00501">
    <property type="entry name" value="Peptidase_C15"/>
    <property type="match status" value="1"/>
</dbReference>
<dbReference type="InterPro" id="IPR036440">
    <property type="entry name" value="Peptidase_C15-like_sf"/>
</dbReference>
<dbReference type="Pfam" id="PF01470">
    <property type="entry name" value="Peptidase_C15"/>
    <property type="match status" value="1"/>
</dbReference>
<keyword evidence="3" id="KW-0645">Protease</keyword>
<dbReference type="Proteomes" id="UP001596368">
    <property type="component" value="Unassembled WGS sequence"/>
</dbReference>
<comment type="similarity">
    <text evidence="1">Belongs to the peptidase C15 family.</text>
</comment>
<keyword evidence="8" id="KW-1185">Reference proteome</keyword>
<accession>A0ABD5XPN6</accession>
<protein>
    <submittedName>
        <fullName evidence="7">Peptidase</fullName>
    </submittedName>
</protein>
<dbReference type="RefSeq" id="WP_284013053.1">
    <property type="nucleotide sequence ID" value="NZ_CP126156.1"/>
</dbReference>
<evidence type="ECO:0000256" key="4">
    <source>
        <dbReference type="ARBA" id="ARBA00022801"/>
    </source>
</evidence>
<organism evidence="7 8">
    <name type="scientific">Halobaculum litoreum</name>
    <dbReference type="NCBI Taxonomy" id="3031998"/>
    <lineage>
        <taxon>Archaea</taxon>
        <taxon>Methanobacteriati</taxon>
        <taxon>Methanobacteriota</taxon>
        <taxon>Stenosarchaea group</taxon>
        <taxon>Halobacteria</taxon>
        <taxon>Halobacteriales</taxon>
        <taxon>Haloferacaceae</taxon>
        <taxon>Halobaculum</taxon>
    </lineage>
</organism>
<proteinExistence type="inferred from homology"/>
<evidence type="ECO:0000313" key="8">
    <source>
        <dbReference type="Proteomes" id="UP001596368"/>
    </source>
</evidence>
<sequence>MTLLCTGYEPFGDHDTNPAGETAAALDGRTVAGHAVVGRTLPVAFDRAGEELAALVDEHDPAAVVATGLAAGRAAVCVERVAINVADTVGVPDNDGADPVDERLDPAGADARLATLPVRETVAACLDAGVPARVSNTAGTHLCNAILYRALALLDGTDVPAGFLHLPATPAQAAATARDGEAARGGSVRPSLPRGWTSGRWNSRSRRRWARATDRESRGPPRPRVRATRPPRRRCRRRRPSPRGRRRRPPATPRARRPRGRAGRPR</sequence>
<dbReference type="PRINTS" id="PR00706">
    <property type="entry name" value="PYROGLUPTASE"/>
</dbReference>
<evidence type="ECO:0000256" key="2">
    <source>
        <dbReference type="ARBA" id="ARBA00022490"/>
    </source>
</evidence>
<dbReference type="AlphaFoldDB" id="A0ABD5XPN6"/>
<dbReference type="PANTHER" id="PTHR23402">
    <property type="entry name" value="PROTEASE FAMILY C15 PYROGLUTAMYL-PEPTIDASE I-RELATED"/>
    <property type="match status" value="1"/>
</dbReference>
<feature type="compositionally biased region" description="Basic residues" evidence="6">
    <location>
        <begin position="221"/>
        <end position="266"/>
    </location>
</feature>
<evidence type="ECO:0000256" key="6">
    <source>
        <dbReference type="SAM" id="MobiDB-lite"/>
    </source>
</evidence>
<evidence type="ECO:0000256" key="3">
    <source>
        <dbReference type="ARBA" id="ARBA00022670"/>
    </source>
</evidence>
<dbReference type="InterPro" id="IPR016125">
    <property type="entry name" value="Peptidase_C15-like"/>
</dbReference>
<feature type="region of interest" description="Disordered" evidence="6">
    <location>
        <begin position="176"/>
        <end position="266"/>
    </location>
</feature>
<name>A0ABD5XPN6_9EURY</name>
<keyword evidence="2" id="KW-0963">Cytoplasm</keyword>
<dbReference type="PANTHER" id="PTHR23402:SF1">
    <property type="entry name" value="PYROGLUTAMYL-PEPTIDASE I"/>
    <property type="match status" value="1"/>
</dbReference>
<reference evidence="7 8" key="1">
    <citation type="journal article" date="2019" name="Int. J. Syst. Evol. Microbiol.">
        <title>The Global Catalogue of Microorganisms (GCM) 10K type strain sequencing project: providing services to taxonomists for standard genome sequencing and annotation.</title>
        <authorList>
            <consortium name="The Broad Institute Genomics Platform"/>
            <consortium name="The Broad Institute Genome Sequencing Center for Infectious Disease"/>
            <person name="Wu L."/>
            <person name="Ma J."/>
        </authorList>
    </citation>
    <scope>NUCLEOTIDE SEQUENCE [LARGE SCALE GENOMIC DNA]</scope>
    <source>
        <strain evidence="7 8">DT92</strain>
    </source>
</reference>
<gene>
    <name evidence="7" type="ORF">ACFQRB_01240</name>
</gene>
<dbReference type="Gene3D" id="3.40.630.20">
    <property type="entry name" value="Peptidase C15, pyroglutamyl peptidase I-like"/>
    <property type="match status" value="1"/>
</dbReference>
<dbReference type="EMBL" id="JBHSZG010000001">
    <property type="protein sequence ID" value="MFC7135605.1"/>
    <property type="molecule type" value="Genomic_DNA"/>
</dbReference>
<dbReference type="InterPro" id="IPR000816">
    <property type="entry name" value="Peptidase_C15"/>
</dbReference>
<evidence type="ECO:0000256" key="5">
    <source>
        <dbReference type="ARBA" id="ARBA00022807"/>
    </source>
</evidence>
<evidence type="ECO:0000256" key="1">
    <source>
        <dbReference type="ARBA" id="ARBA00006641"/>
    </source>
</evidence>
<keyword evidence="4" id="KW-0378">Hydrolase</keyword>
<dbReference type="GO" id="GO:0006508">
    <property type="term" value="P:proteolysis"/>
    <property type="evidence" value="ECO:0007669"/>
    <property type="project" value="UniProtKB-KW"/>
</dbReference>
<dbReference type="GO" id="GO:0008234">
    <property type="term" value="F:cysteine-type peptidase activity"/>
    <property type="evidence" value="ECO:0007669"/>
    <property type="project" value="UniProtKB-KW"/>
</dbReference>
<dbReference type="SUPFAM" id="SSF53182">
    <property type="entry name" value="Pyrrolidone carboxyl peptidase (pyroglutamate aminopeptidase)"/>
    <property type="match status" value="1"/>
</dbReference>
<keyword evidence="5" id="KW-0788">Thiol protease</keyword>